<dbReference type="InterPro" id="IPR045863">
    <property type="entry name" value="CorA_TM1_TM2"/>
</dbReference>
<dbReference type="Pfam" id="PF07859">
    <property type="entry name" value="Abhydrolase_3"/>
    <property type="match status" value="1"/>
</dbReference>
<evidence type="ECO:0000313" key="8">
    <source>
        <dbReference type="Proteomes" id="UP000756921"/>
    </source>
</evidence>
<organism evidence="7 8">
    <name type="scientific">Paraphaeosphaeria minitans</name>
    <dbReference type="NCBI Taxonomy" id="565426"/>
    <lineage>
        <taxon>Eukaryota</taxon>
        <taxon>Fungi</taxon>
        <taxon>Dikarya</taxon>
        <taxon>Ascomycota</taxon>
        <taxon>Pezizomycotina</taxon>
        <taxon>Dothideomycetes</taxon>
        <taxon>Pleosporomycetidae</taxon>
        <taxon>Pleosporales</taxon>
        <taxon>Massarineae</taxon>
        <taxon>Didymosphaeriaceae</taxon>
        <taxon>Paraphaeosphaeria</taxon>
    </lineage>
</organism>
<dbReference type="EMBL" id="WJXW01000010">
    <property type="protein sequence ID" value="KAF9732365.1"/>
    <property type="molecule type" value="Genomic_DNA"/>
</dbReference>
<evidence type="ECO:0000256" key="3">
    <source>
        <dbReference type="ARBA" id="ARBA00022989"/>
    </source>
</evidence>
<reference evidence="7" key="1">
    <citation type="journal article" date="2020" name="Mol. Plant Microbe Interact.">
        <title>Genome Sequence of the Biocontrol Agent Coniothyrium minitans strain Conio (IMI 134523).</title>
        <authorList>
            <person name="Patel D."/>
            <person name="Shittu T.A."/>
            <person name="Baroncelli R."/>
            <person name="Muthumeenakshi S."/>
            <person name="Osborne T.H."/>
            <person name="Janganan T.K."/>
            <person name="Sreenivasaprasad S."/>
        </authorList>
    </citation>
    <scope>NUCLEOTIDE SEQUENCE</scope>
    <source>
        <strain evidence="7">Conio</strain>
    </source>
</reference>
<dbReference type="GO" id="GO:0046873">
    <property type="term" value="F:metal ion transmembrane transporter activity"/>
    <property type="evidence" value="ECO:0007669"/>
    <property type="project" value="InterPro"/>
</dbReference>
<keyword evidence="3 5" id="KW-1133">Transmembrane helix</keyword>
<protein>
    <submittedName>
        <fullName evidence="7">Lipase esterase</fullName>
    </submittedName>
</protein>
<dbReference type="Gene3D" id="1.20.58.340">
    <property type="entry name" value="Magnesium transport protein CorA, transmembrane region"/>
    <property type="match status" value="1"/>
</dbReference>
<evidence type="ECO:0000256" key="2">
    <source>
        <dbReference type="ARBA" id="ARBA00022692"/>
    </source>
</evidence>
<dbReference type="PANTHER" id="PTHR23024">
    <property type="entry name" value="ARYLACETAMIDE DEACETYLASE"/>
    <property type="match status" value="1"/>
</dbReference>
<evidence type="ECO:0000313" key="7">
    <source>
        <dbReference type="EMBL" id="KAF9732365.1"/>
    </source>
</evidence>
<feature type="domain" description="Alpha/beta hydrolase fold-3" evidence="6">
    <location>
        <begin position="102"/>
        <end position="311"/>
    </location>
</feature>
<keyword evidence="4 5" id="KW-0472">Membrane</keyword>
<evidence type="ECO:0000259" key="6">
    <source>
        <dbReference type="Pfam" id="PF07859"/>
    </source>
</evidence>
<dbReference type="InterPro" id="IPR029058">
    <property type="entry name" value="AB_hydrolase_fold"/>
</dbReference>
<evidence type="ECO:0000256" key="4">
    <source>
        <dbReference type="ARBA" id="ARBA00023136"/>
    </source>
</evidence>
<comment type="caution">
    <text evidence="7">The sequence shown here is derived from an EMBL/GenBank/DDBJ whole genome shotgun (WGS) entry which is preliminary data.</text>
</comment>
<dbReference type="Proteomes" id="UP000756921">
    <property type="component" value="Unassembled WGS sequence"/>
</dbReference>
<dbReference type="SUPFAM" id="SSF144083">
    <property type="entry name" value="Magnesium transport protein CorA, transmembrane region"/>
    <property type="match status" value="1"/>
</dbReference>
<dbReference type="AlphaFoldDB" id="A0A9P6GDH9"/>
<dbReference type="GO" id="GO:0016020">
    <property type="term" value="C:membrane"/>
    <property type="evidence" value="ECO:0007669"/>
    <property type="project" value="UniProtKB-SubCell"/>
</dbReference>
<dbReference type="Gene3D" id="3.40.50.1820">
    <property type="entry name" value="alpha/beta hydrolase"/>
    <property type="match status" value="1"/>
</dbReference>
<proteinExistence type="predicted"/>
<dbReference type="GO" id="GO:0016787">
    <property type="term" value="F:hydrolase activity"/>
    <property type="evidence" value="ECO:0007669"/>
    <property type="project" value="InterPro"/>
</dbReference>
<dbReference type="InterPro" id="IPR050466">
    <property type="entry name" value="Carboxylest/Gibb_receptor"/>
</dbReference>
<feature type="transmembrane region" description="Helical" evidence="5">
    <location>
        <begin position="563"/>
        <end position="582"/>
    </location>
</feature>
<evidence type="ECO:0000256" key="5">
    <source>
        <dbReference type="SAM" id="Phobius"/>
    </source>
</evidence>
<keyword evidence="8" id="KW-1185">Reference proteome</keyword>
<feature type="transmembrane region" description="Helical" evidence="5">
    <location>
        <begin position="531"/>
        <end position="551"/>
    </location>
</feature>
<dbReference type="SUPFAM" id="SSF53474">
    <property type="entry name" value="alpha/beta-Hydrolases"/>
    <property type="match status" value="1"/>
</dbReference>
<dbReference type="OrthoDB" id="408631at2759"/>
<evidence type="ECO:0000256" key="1">
    <source>
        <dbReference type="ARBA" id="ARBA00004141"/>
    </source>
</evidence>
<comment type="subcellular location">
    <subcellularLocation>
        <location evidence="1">Membrane</location>
        <topology evidence="1">Multi-pass membrane protein</topology>
    </subcellularLocation>
</comment>
<gene>
    <name evidence="7" type="ORF">PMIN01_09223</name>
</gene>
<accession>A0A9P6GDH9</accession>
<keyword evidence="2 5" id="KW-0812">Transmembrane</keyword>
<dbReference type="InterPro" id="IPR013094">
    <property type="entry name" value="AB_hydrolase_3"/>
</dbReference>
<name>A0A9P6GDH9_9PLEO</name>
<sequence length="599" mass="66482">MASLSIPNGVRSREWVVAEGVAGMLEDIRRFEEEFGERPLLPYDSVEECLEGFGDIAAKMASQYTFPAPDPAVKTEDKIIDGGLKVRIYTPKGYSGGRPVGVYYHSGGWAMGDVDGDDAFCRSLSKGGNVVLVSVEYGLAPQNKHPGLINDCFAGLQWTLKNAKALDCVEAKIFTAGVSAGGQLAIALALKALDEGLDDALVGVVAQIPATIHPDGVSEELKARYTSYEEHANHTIDTARAMRAFWKAFGTLPTDPYGSPLLHPKIKHLKKVYLTVAGHDTLRDDGLLFREKLEENKVPYRFDFYEGYPHYHWTWPSSKLDKPREEHNANLAKGVQWVVSESRKAVEAGASPGTFLSLRVPVASLIPCATMKNSDGQILHASKRNANQAADIHKAIARLVSPSHDFIFQESLRDERLFDDALFFWALHVLPNRKKIILKMFDAVLTLPDVPHVALLRLPVDARVTKPQSTYDERLQGISSTLNTVRRELEAIMTQDEATIPQIQLLQSILFNGTSVLESGRTVQQGEKIKLLTIVNVFFLPLMFITSNFGMTNMADHAGFTRFGIVLVTICLSIYGFIGFASNHHGYTFMRMTMRRVWE</sequence>
<dbReference type="PANTHER" id="PTHR23024:SF166">
    <property type="entry name" value="ALPHA_BETA HYDROLASE FOLD-3 DOMAIN-CONTAINING PROTEIN-RELATED"/>
    <property type="match status" value="1"/>
</dbReference>